<gene>
    <name evidence="12" type="ORF">LX69_01632</name>
</gene>
<dbReference type="Pfam" id="PF13715">
    <property type="entry name" value="CarbopepD_reg_2"/>
    <property type="match status" value="1"/>
</dbReference>
<evidence type="ECO:0000256" key="8">
    <source>
        <dbReference type="PROSITE-ProRule" id="PRU01360"/>
    </source>
</evidence>
<feature type="domain" description="TonB-dependent receptor-like beta-barrel" evidence="10">
    <location>
        <begin position="391"/>
        <end position="993"/>
    </location>
</feature>
<dbReference type="InterPro" id="IPR037066">
    <property type="entry name" value="Plug_dom_sf"/>
</dbReference>
<dbReference type="EMBL" id="QKZK01000011">
    <property type="protein sequence ID" value="PZX16818.1"/>
    <property type="molecule type" value="Genomic_DNA"/>
</dbReference>
<sequence length="1043" mass="113718">MFLMLALLVQIGLWAQQKNVTGVVTDNSNDPIPGVSILIKGTTNGTITDIDGKYSLTVPGDNAVLVYSFIGMKSQEITVGTQSTINVSLISDTEEIDEVVVVGYGVQKKKLNTGATIQMKGEEISKLNTTNPLQAMQGQTPGVTITSTSGQPGAGMNVTIRGLGTVGNAAPLYLIDGIGGDISTVNPADIESIDVLKDAASAAIYGAQAANGVVLITTKKGKAGKSQVSFDAYYGVQNVARKAQMLNAKEYMTIMDEARVNSGSGSYDWASFADKLDEEGNIISNGIYDANGNVYDTNWIDEMFVKNAVTQNYNLGITGGSETSTYAMSAGYMGQEGIVGGPKVSSYDRYNFRINSEHKLYNGFLTVGENVSFIWKETTGISTGNQYNNTLRSAFGTSPLAPIYDALGAYNNTANALWNVDDGNPYASMMTGNNLSKNATLDANAYAQIEPVKNLKIKSVYGISFGANEYRSYTPIYKFQAATENSVTKVDQSRGSGMTQVWTNTANYDFIIADSHAFNTLVGMEISKYDGGYLRGYNTDLKNGFDSWSTAYLSNTNGTENKTAEGKPNDVNRTVSYFTRLGWNWNETYMLNATFRADGSSKFASGNRFGFFPSVSAGWTLTNETFMEATQGWLDYLKLRASWGQVGNQNIKAYQYLAPVTSDKINYNFGATGGQTAWITGAYPSRLANANLKWETSEQINIGVDARFLTSRLGVNADYYIKTTKDWLVEAPILATAGAGAPYINGGDVKNTGVELSLSWNDEITKDFSYRIGINGAYNKNEVGEIPTQDGIIHGETNQIYNNAPEYYRASNGHAIGYFWGYKTAGIFQNQQEINDWIAAGNGVKQTDVKPGDVKYYDINHDGAIDNSDKVDLGCGIPTMTFGFNIGLNYKGFDLGVTASGAADFQIVQSYRNHASAQANYSTKILDRWTGEGTSNKMPRVTTSNINWEFSDLYIQEGDYLRISNVTLGYDFAKLVDWKYLSQARLYVQGQNLLTFTKYDGMDPEIGSYNGTDGNSNDTWVSGVDMGYYPHPRTLIVGVNLKF</sequence>
<dbReference type="InterPro" id="IPR039426">
    <property type="entry name" value="TonB-dep_rcpt-like"/>
</dbReference>
<evidence type="ECO:0000256" key="2">
    <source>
        <dbReference type="ARBA" id="ARBA00022448"/>
    </source>
</evidence>
<protein>
    <submittedName>
        <fullName evidence="12">TonB-linked SusC/RagA family outer membrane protein</fullName>
    </submittedName>
</protein>
<keyword evidence="2 8" id="KW-0813">Transport</keyword>
<dbReference type="GO" id="GO:0009279">
    <property type="term" value="C:cell outer membrane"/>
    <property type="evidence" value="ECO:0007669"/>
    <property type="project" value="UniProtKB-SubCell"/>
</dbReference>
<comment type="similarity">
    <text evidence="8 9">Belongs to the TonB-dependent receptor family.</text>
</comment>
<comment type="caution">
    <text evidence="12">The sequence shown here is derived from an EMBL/GenBank/DDBJ whole genome shotgun (WGS) entry which is preliminary data.</text>
</comment>
<evidence type="ECO:0000256" key="9">
    <source>
        <dbReference type="RuleBase" id="RU003357"/>
    </source>
</evidence>
<keyword evidence="6 8" id="KW-0472">Membrane</keyword>
<dbReference type="Proteomes" id="UP000249239">
    <property type="component" value="Unassembled WGS sequence"/>
</dbReference>
<evidence type="ECO:0000256" key="5">
    <source>
        <dbReference type="ARBA" id="ARBA00023077"/>
    </source>
</evidence>
<keyword evidence="3 8" id="KW-1134">Transmembrane beta strand</keyword>
<dbReference type="Pfam" id="PF00593">
    <property type="entry name" value="TonB_dep_Rec_b-barrel"/>
    <property type="match status" value="1"/>
</dbReference>
<dbReference type="InterPro" id="IPR036942">
    <property type="entry name" value="Beta-barrel_TonB_sf"/>
</dbReference>
<feature type="domain" description="TonB-dependent receptor plug" evidence="11">
    <location>
        <begin position="113"/>
        <end position="213"/>
    </location>
</feature>
<keyword evidence="4 8" id="KW-0812">Transmembrane</keyword>
<evidence type="ECO:0000259" key="11">
    <source>
        <dbReference type="Pfam" id="PF07715"/>
    </source>
</evidence>
<evidence type="ECO:0000256" key="6">
    <source>
        <dbReference type="ARBA" id="ARBA00023136"/>
    </source>
</evidence>
<evidence type="ECO:0000256" key="1">
    <source>
        <dbReference type="ARBA" id="ARBA00004571"/>
    </source>
</evidence>
<name>A0A2W7N9S9_9BACT</name>
<evidence type="ECO:0000259" key="10">
    <source>
        <dbReference type="Pfam" id="PF00593"/>
    </source>
</evidence>
<evidence type="ECO:0000256" key="3">
    <source>
        <dbReference type="ARBA" id="ARBA00022452"/>
    </source>
</evidence>
<keyword evidence="7 8" id="KW-0998">Cell outer membrane</keyword>
<reference evidence="12 13" key="1">
    <citation type="submission" date="2018-06" db="EMBL/GenBank/DDBJ databases">
        <title>Genomic Encyclopedia of Archaeal and Bacterial Type Strains, Phase II (KMG-II): from individual species to whole genera.</title>
        <authorList>
            <person name="Goeker M."/>
        </authorList>
    </citation>
    <scope>NUCLEOTIDE SEQUENCE [LARGE SCALE GENOMIC DNA]</scope>
    <source>
        <strain evidence="12 13">DSM 6779</strain>
    </source>
</reference>
<dbReference type="InterPro" id="IPR000531">
    <property type="entry name" value="Beta-barrel_TonB"/>
</dbReference>
<dbReference type="AlphaFoldDB" id="A0A2W7N9S9"/>
<dbReference type="InterPro" id="IPR008969">
    <property type="entry name" value="CarboxyPept-like_regulatory"/>
</dbReference>
<dbReference type="Gene3D" id="2.170.130.10">
    <property type="entry name" value="TonB-dependent receptor, plug domain"/>
    <property type="match status" value="1"/>
</dbReference>
<dbReference type="NCBIfam" id="TIGR04056">
    <property type="entry name" value="OMP_RagA_SusC"/>
    <property type="match status" value="1"/>
</dbReference>
<evidence type="ECO:0000256" key="4">
    <source>
        <dbReference type="ARBA" id="ARBA00022692"/>
    </source>
</evidence>
<dbReference type="Pfam" id="PF07715">
    <property type="entry name" value="Plug"/>
    <property type="match status" value="1"/>
</dbReference>
<comment type="subcellular location">
    <subcellularLocation>
        <location evidence="1 8">Cell outer membrane</location>
        <topology evidence="1 8">Multi-pass membrane protein</topology>
    </subcellularLocation>
</comment>
<evidence type="ECO:0000313" key="12">
    <source>
        <dbReference type="EMBL" id="PZX16818.1"/>
    </source>
</evidence>
<dbReference type="InterPro" id="IPR023997">
    <property type="entry name" value="TonB-dep_OMP_SusC/RagA_CS"/>
</dbReference>
<dbReference type="Gene3D" id="2.60.40.1120">
    <property type="entry name" value="Carboxypeptidase-like, regulatory domain"/>
    <property type="match status" value="1"/>
</dbReference>
<dbReference type="NCBIfam" id="TIGR04057">
    <property type="entry name" value="SusC_RagA_signa"/>
    <property type="match status" value="1"/>
</dbReference>
<dbReference type="SUPFAM" id="SSF49464">
    <property type="entry name" value="Carboxypeptidase regulatory domain-like"/>
    <property type="match status" value="1"/>
</dbReference>
<organism evidence="12 13">
    <name type="scientific">Breznakibacter xylanolyticus</name>
    <dbReference type="NCBI Taxonomy" id="990"/>
    <lineage>
        <taxon>Bacteria</taxon>
        <taxon>Pseudomonadati</taxon>
        <taxon>Bacteroidota</taxon>
        <taxon>Bacteroidia</taxon>
        <taxon>Marinilabiliales</taxon>
        <taxon>Marinilabiliaceae</taxon>
        <taxon>Breznakibacter</taxon>
    </lineage>
</organism>
<proteinExistence type="inferred from homology"/>
<dbReference type="OrthoDB" id="9768177at2"/>
<dbReference type="InterPro" id="IPR012910">
    <property type="entry name" value="Plug_dom"/>
</dbReference>
<evidence type="ECO:0000313" key="13">
    <source>
        <dbReference type="Proteomes" id="UP000249239"/>
    </source>
</evidence>
<dbReference type="Gene3D" id="2.40.170.20">
    <property type="entry name" value="TonB-dependent receptor, beta-barrel domain"/>
    <property type="match status" value="1"/>
</dbReference>
<dbReference type="InterPro" id="IPR023996">
    <property type="entry name" value="TonB-dep_OMP_SusC/RagA"/>
</dbReference>
<accession>A0A2W7N9S9</accession>
<evidence type="ECO:0000256" key="7">
    <source>
        <dbReference type="ARBA" id="ARBA00023237"/>
    </source>
</evidence>
<keyword evidence="5 9" id="KW-0798">TonB box</keyword>
<dbReference type="FunFam" id="2.60.40.1120:FF:000003">
    <property type="entry name" value="Outer membrane protein Omp121"/>
    <property type="match status" value="1"/>
</dbReference>
<dbReference type="SUPFAM" id="SSF56935">
    <property type="entry name" value="Porins"/>
    <property type="match status" value="1"/>
</dbReference>
<keyword evidence="13" id="KW-1185">Reference proteome</keyword>
<dbReference type="PROSITE" id="PS52016">
    <property type="entry name" value="TONB_DEPENDENT_REC_3"/>
    <property type="match status" value="1"/>
</dbReference>